<name>A0ABT0PQ48_9FLAO</name>
<accession>A0ABT0PQ48</accession>
<dbReference type="EMBL" id="JAMFMA010000001">
    <property type="protein sequence ID" value="MCL6273336.1"/>
    <property type="molecule type" value="Genomic_DNA"/>
</dbReference>
<reference evidence="2 3" key="1">
    <citation type="submission" date="2022-05" db="EMBL/GenBank/DDBJ databases">
        <authorList>
            <person name="Park J.-S."/>
        </authorList>
    </citation>
    <scope>NUCLEOTIDE SEQUENCE [LARGE SCALE GENOMIC DNA]</scope>
    <source>
        <strain evidence="2 3">2012CJ35-5</strain>
    </source>
</reference>
<evidence type="ECO:0000313" key="3">
    <source>
        <dbReference type="Proteomes" id="UP001203607"/>
    </source>
</evidence>
<dbReference type="PROSITE" id="PS51257">
    <property type="entry name" value="PROKAR_LIPOPROTEIN"/>
    <property type="match status" value="1"/>
</dbReference>
<dbReference type="InterPro" id="IPR025347">
    <property type="entry name" value="DUF4251"/>
</dbReference>
<proteinExistence type="predicted"/>
<protein>
    <submittedName>
        <fullName evidence="2">DUF4251 domain-containing protein</fullName>
    </submittedName>
</protein>
<dbReference type="Gene3D" id="2.40.128.410">
    <property type="match status" value="1"/>
</dbReference>
<feature type="signal peptide" evidence="1">
    <location>
        <begin position="1"/>
        <end position="26"/>
    </location>
</feature>
<feature type="chain" id="PRO_5047410642" evidence="1">
    <location>
        <begin position="27"/>
        <end position="186"/>
    </location>
</feature>
<sequence length="186" mass="20101">MKTIFKSSLAVCVLLFMACGSTNKVAVVDEVEKQALDNLVASGNIEMKIQWAMPSLTNSMASIANSGLLAPGNSANRIDLTGSNAYLKVEGDNVSAYLPYYGERQMVTGYGNTDNAIQFDGVPKKFEIKEDAKSQGYQINFDINNDKETYSIFAKVFPGMKSSININGTHRQAISYGGNATAVKSD</sequence>
<evidence type="ECO:0000313" key="2">
    <source>
        <dbReference type="EMBL" id="MCL6273336.1"/>
    </source>
</evidence>
<gene>
    <name evidence="2" type="ORF">M3P19_04905</name>
</gene>
<comment type="caution">
    <text evidence="2">The sequence shown here is derived from an EMBL/GenBank/DDBJ whole genome shotgun (WGS) entry which is preliminary data.</text>
</comment>
<evidence type="ECO:0000256" key="1">
    <source>
        <dbReference type="SAM" id="SignalP"/>
    </source>
</evidence>
<keyword evidence="1" id="KW-0732">Signal</keyword>
<keyword evidence="3" id="KW-1185">Reference proteome</keyword>
<dbReference type="RefSeq" id="WP_249656513.1">
    <property type="nucleotide sequence ID" value="NZ_JAMFMA010000001.1"/>
</dbReference>
<dbReference type="Pfam" id="PF14059">
    <property type="entry name" value="DUF4251"/>
    <property type="match status" value="1"/>
</dbReference>
<organism evidence="2 3">
    <name type="scientific">Flagellimonas spongiicola</name>
    <dbReference type="NCBI Taxonomy" id="2942208"/>
    <lineage>
        <taxon>Bacteria</taxon>
        <taxon>Pseudomonadati</taxon>
        <taxon>Bacteroidota</taxon>
        <taxon>Flavobacteriia</taxon>
        <taxon>Flavobacteriales</taxon>
        <taxon>Flavobacteriaceae</taxon>
        <taxon>Flagellimonas</taxon>
    </lineage>
</organism>
<dbReference type="Proteomes" id="UP001203607">
    <property type="component" value="Unassembled WGS sequence"/>
</dbReference>